<evidence type="ECO:0000313" key="2">
    <source>
        <dbReference type="EMBL" id="KAG9461956.1"/>
    </source>
</evidence>
<organism evidence="2 3">
    <name type="scientific">Eleutherodactylus coqui</name>
    <name type="common">Puerto Rican coqui</name>
    <dbReference type="NCBI Taxonomy" id="57060"/>
    <lineage>
        <taxon>Eukaryota</taxon>
        <taxon>Metazoa</taxon>
        <taxon>Chordata</taxon>
        <taxon>Craniata</taxon>
        <taxon>Vertebrata</taxon>
        <taxon>Euteleostomi</taxon>
        <taxon>Amphibia</taxon>
        <taxon>Batrachia</taxon>
        <taxon>Anura</taxon>
        <taxon>Neobatrachia</taxon>
        <taxon>Hyloidea</taxon>
        <taxon>Eleutherodactylidae</taxon>
        <taxon>Eleutherodactylinae</taxon>
        <taxon>Eleutherodactylus</taxon>
        <taxon>Eleutherodactylus</taxon>
    </lineage>
</organism>
<feature type="compositionally biased region" description="Basic and acidic residues" evidence="1">
    <location>
        <begin position="1"/>
        <end position="10"/>
    </location>
</feature>
<evidence type="ECO:0000256" key="1">
    <source>
        <dbReference type="SAM" id="MobiDB-lite"/>
    </source>
</evidence>
<accession>A0A8J6B783</accession>
<keyword evidence="3" id="KW-1185">Reference proteome</keyword>
<dbReference type="Proteomes" id="UP000770717">
    <property type="component" value="Unassembled WGS sequence"/>
</dbReference>
<comment type="caution">
    <text evidence="2">The sequence shown here is derived from an EMBL/GenBank/DDBJ whole genome shotgun (WGS) entry which is preliminary data.</text>
</comment>
<evidence type="ECO:0000313" key="3">
    <source>
        <dbReference type="Proteomes" id="UP000770717"/>
    </source>
</evidence>
<feature type="region of interest" description="Disordered" evidence="1">
    <location>
        <begin position="1"/>
        <end position="32"/>
    </location>
</feature>
<dbReference type="AlphaFoldDB" id="A0A8J6B783"/>
<name>A0A8J6B783_ELECQ</name>
<protein>
    <submittedName>
        <fullName evidence="2">Uncharacterized protein</fullName>
    </submittedName>
</protein>
<dbReference type="EMBL" id="WNTK01014899">
    <property type="protein sequence ID" value="KAG9461956.1"/>
    <property type="molecule type" value="Genomic_DNA"/>
</dbReference>
<sequence>MTLAVRADRRPRARHNPQHRVPPALPGNQAPASPIKVAEPMELGSMSPQEHKEYRLKHLLCLYCGDPGHRVATSHKRQPLENFRS</sequence>
<proteinExistence type="predicted"/>
<reference evidence="2" key="1">
    <citation type="thesis" date="2020" institute="ProQuest LLC" country="789 East Eisenhower Parkway, Ann Arbor, MI, USA">
        <title>Comparative Genomics and Chromosome Evolution.</title>
        <authorList>
            <person name="Mudd A.B."/>
        </authorList>
    </citation>
    <scope>NUCLEOTIDE SEQUENCE</scope>
    <source>
        <strain evidence="2">HN-11 Male</strain>
        <tissue evidence="2">Kidney and liver</tissue>
    </source>
</reference>
<gene>
    <name evidence="2" type="ORF">GDO78_015265</name>
</gene>